<name>A0A9Q8PD80_PASFU</name>
<reference evidence="1" key="2">
    <citation type="journal article" date="2022" name="Microb. Genom.">
        <title>A chromosome-scale genome assembly of the tomato pathogen Cladosporium fulvum reveals a compartmentalized genome architecture and the presence of a dispensable chromosome.</title>
        <authorList>
            <person name="Zaccaron A.Z."/>
            <person name="Chen L.H."/>
            <person name="Samaras A."/>
            <person name="Stergiopoulos I."/>
        </authorList>
    </citation>
    <scope>NUCLEOTIDE SEQUENCE</scope>
    <source>
        <strain evidence="1">Race5_Kim</strain>
    </source>
</reference>
<accession>A0A9Q8PD80</accession>
<dbReference type="Proteomes" id="UP000756132">
    <property type="component" value="Chromosome 7"/>
</dbReference>
<dbReference type="AlphaFoldDB" id="A0A9Q8PD80"/>
<evidence type="ECO:0000313" key="2">
    <source>
        <dbReference type="Proteomes" id="UP000756132"/>
    </source>
</evidence>
<reference evidence="1" key="1">
    <citation type="submission" date="2021-12" db="EMBL/GenBank/DDBJ databases">
        <authorList>
            <person name="Zaccaron A."/>
            <person name="Stergiopoulos I."/>
        </authorList>
    </citation>
    <scope>NUCLEOTIDE SEQUENCE</scope>
    <source>
        <strain evidence="1">Race5_Kim</strain>
    </source>
</reference>
<dbReference type="GeneID" id="71990291"/>
<gene>
    <name evidence="1" type="ORF">CLAFUR5_10413</name>
</gene>
<proteinExistence type="predicted"/>
<protein>
    <submittedName>
        <fullName evidence="1">Uncharacterized protein</fullName>
    </submittedName>
</protein>
<dbReference type="EMBL" id="CP090169">
    <property type="protein sequence ID" value="UJO20267.1"/>
    <property type="molecule type" value="Genomic_DNA"/>
</dbReference>
<organism evidence="1 2">
    <name type="scientific">Passalora fulva</name>
    <name type="common">Tomato leaf mold</name>
    <name type="synonym">Cladosporium fulvum</name>
    <dbReference type="NCBI Taxonomy" id="5499"/>
    <lineage>
        <taxon>Eukaryota</taxon>
        <taxon>Fungi</taxon>
        <taxon>Dikarya</taxon>
        <taxon>Ascomycota</taxon>
        <taxon>Pezizomycotina</taxon>
        <taxon>Dothideomycetes</taxon>
        <taxon>Dothideomycetidae</taxon>
        <taxon>Mycosphaerellales</taxon>
        <taxon>Mycosphaerellaceae</taxon>
        <taxon>Fulvia</taxon>
    </lineage>
</organism>
<evidence type="ECO:0000313" key="1">
    <source>
        <dbReference type="EMBL" id="UJO20267.1"/>
    </source>
</evidence>
<sequence>MSNEDHTSDDLMADAAQSAIAIKYPTSPSLQTPRRSSLSPVKTDRALKDSINIAIYELVKDHGDWTWQMIANEVNAQLNLSTKTVSYQSVSQRYSRTVAAYDDLTPHEFEAMRRDTQATGAVVQQQQLAELVNRPVVVVDVRNTQWHDVADFVNIRLFDAKEHLSAAEAQSIAEGSSNVRYHRLVAAAVARQHDKYWQDVADLVNFQLEAIRDGKLSAEQVEEIASRKD</sequence>
<dbReference type="RefSeq" id="XP_047764633.1">
    <property type="nucleotide sequence ID" value="XM_047909561.1"/>
</dbReference>
<keyword evidence="2" id="KW-1185">Reference proteome</keyword>
<dbReference type="KEGG" id="ffu:CLAFUR5_10413"/>